<sequence length="84" mass="9232">MSDPAIEAARRAWAVRGDESGEVTRLSVDAAREALAPIRDLHRPFATNDPRSPHDVVCNHCLGPKVWPCATARLAYTTEELGHE</sequence>
<reference evidence="1 2" key="1">
    <citation type="submission" date="2017-04" db="EMBL/GenBank/DDBJ databases">
        <title>Whole Genome Sequence of 1,4-Dioxane Degrading Bacterium Mycobacterium dioxanotrophicus PH-06.</title>
        <authorList>
            <person name="He Y."/>
        </authorList>
    </citation>
    <scope>NUCLEOTIDE SEQUENCE [LARGE SCALE GENOMIC DNA]</scope>
    <source>
        <strain evidence="1 2">PH-06</strain>
    </source>
</reference>
<evidence type="ECO:0000313" key="1">
    <source>
        <dbReference type="EMBL" id="ART73444.1"/>
    </source>
</evidence>
<name>A0A1Y0CEH5_9MYCO</name>
<organism evidence="1 2">
    <name type="scientific">Mycobacterium dioxanotrophicus</name>
    <dbReference type="NCBI Taxonomy" id="482462"/>
    <lineage>
        <taxon>Bacteria</taxon>
        <taxon>Bacillati</taxon>
        <taxon>Actinomycetota</taxon>
        <taxon>Actinomycetes</taxon>
        <taxon>Mycobacteriales</taxon>
        <taxon>Mycobacteriaceae</taxon>
        <taxon>Mycobacterium</taxon>
    </lineage>
</organism>
<dbReference type="EMBL" id="CP020809">
    <property type="protein sequence ID" value="ART73444.1"/>
    <property type="molecule type" value="Genomic_DNA"/>
</dbReference>
<dbReference type="KEGG" id="mdx:BTO20_05875"/>
<keyword evidence="2" id="KW-1185">Reference proteome</keyword>
<accession>A0A1Y0CEH5</accession>
<protein>
    <submittedName>
        <fullName evidence="1">Uncharacterized protein</fullName>
    </submittedName>
</protein>
<proteinExistence type="predicted"/>
<dbReference type="Proteomes" id="UP000195331">
    <property type="component" value="Chromosome"/>
</dbReference>
<evidence type="ECO:0000313" key="2">
    <source>
        <dbReference type="Proteomes" id="UP000195331"/>
    </source>
</evidence>
<dbReference type="AlphaFoldDB" id="A0A1Y0CEH5"/>
<gene>
    <name evidence="1" type="ORF">BTO20_05875</name>
</gene>